<keyword evidence="3" id="KW-1185">Reference proteome</keyword>
<reference evidence="2" key="1">
    <citation type="submission" date="2009-12" db="EMBL/GenBank/DDBJ databases">
        <authorList>
            <person name="Weinstock G."/>
            <person name="Sodergren E."/>
            <person name="Clifton S."/>
            <person name="Fulton L."/>
            <person name="Fulton B."/>
            <person name="Courtney L."/>
            <person name="Fronick C."/>
            <person name="Harrison M."/>
            <person name="Strong C."/>
            <person name="Farmer C."/>
            <person name="Delahaunty K."/>
            <person name="Markovic C."/>
            <person name="Hall O."/>
            <person name="Minx P."/>
            <person name="Tomlinson C."/>
            <person name="Mitreva M."/>
            <person name="Nelson J."/>
            <person name="Hou S."/>
            <person name="Wollam A."/>
            <person name="Pepin K.H."/>
            <person name="Johnson M."/>
            <person name="Bhonagiri V."/>
            <person name="Nash W.E."/>
            <person name="Warren W."/>
            <person name="Chinwalla A."/>
            <person name="Mardis E.R."/>
            <person name="Wilson R.K."/>
        </authorList>
    </citation>
    <scope>NUCLEOTIDE SEQUENCE [LARGE SCALE GENOMIC DNA]</scope>
    <source>
        <strain evidence="2">DSM 4541</strain>
    </source>
</reference>
<name>D1NXY7_9GAMM</name>
<evidence type="ECO:0008006" key="4">
    <source>
        <dbReference type="Google" id="ProtNLM"/>
    </source>
</evidence>
<accession>D1NXY7</accession>
<evidence type="ECO:0000313" key="3">
    <source>
        <dbReference type="Proteomes" id="UP000005512"/>
    </source>
</evidence>
<dbReference type="AlphaFoldDB" id="D1NXY7"/>
<dbReference type="Proteomes" id="UP000005512">
    <property type="component" value="Unassembled WGS sequence"/>
</dbReference>
<dbReference type="eggNOG" id="ENOG5032TWR">
    <property type="taxonomic scope" value="Bacteria"/>
</dbReference>
<feature type="transmembrane region" description="Helical" evidence="1">
    <location>
        <begin position="45"/>
        <end position="64"/>
    </location>
</feature>
<dbReference type="STRING" id="500637.PROVRUST_05108"/>
<protein>
    <recommendedName>
        <fullName evidence="4">DUF2583 domain-containing protein</fullName>
    </recommendedName>
</protein>
<feature type="transmembrane region" description="Helical" evidence="1">
    <location>
        <begin position="12"/>
        <end position="33"/>
    </location>
</feature>
<keyword evidence="1" id="KW-0812">Transmembrane</keyword>
<organism evidence="2 3">
    <name type="scientific">Providencia rustigianii DSM 4541</name>
    <dbReference type="NCBI Taxonomy" id="500637"/>
    <lineage>
        <taxon>Bacteria</taxon>
        <taxon>Pseudomonadati</taxon>
        <taxon>Pseudomonadota</taxon>
        <taxon>Gammaproteobacteria</taxon>
        <taxon>Enterobacterales</taxon>
        <taxon>Morganellaceae</taxon>
        <taxon>Providencia</taxon>
    </lineage>
</organism>
<sequence length="94" mass="10531">MEVDMKRKMVNLVGNGLMVLGMVGMIGSIGLNLFSHVVELGLPDIIVNGTLFGIFIGALVWLVGARMSGREKVEDRYCLLKRLHHPRNDNHRYP</sequence>
<evidence type="ECO:0000313" key="2">
    <source>
        <dbReference type="EMBL" id="EFB73835.1"/>
    </source>
</evidence>
<dbReference type="EMBL" id="ABXV02000011">
    <property type="protein sequence ID" value="EFB73835.1"/>
    <property type="molecule type" value="Genomic_DNA"/>
</dbReference>
<proteinExistence type="predicted"/>
<evidence type="ECO:0000256" key="1">
    <source>
        <dbReference type="SAM" id="Phobius"/>
    </source>
</evidence>
<dbReference type="InterPro" id="IPR019698">
    <property type="entry name" value="DUF2583"/>
</dbReference>
<keyword evidence="1" id="KW-0472">Membrane</keyword>
<dbReference type="Pfam" id="PF10762">
    <property type="entry name" value="DUF2583"/>
    <property type="match status" value="1"/>
</dbReference>
<keyword evidence="1" id="KW-1133">Transmembrane helix</keyword>
<gene>
    <name evidence="2" type="ORF">PROVRUST_05108</name>
</gene>
<comment type="caution">
    <text evidence="2">The sequence shown here is derived from an EMBL/GenBank/DDBJ whole genome shotgun (WGS) entry which is preliminary data.</text>
</comment>
<dbReference type="HOGENOM" id="CLU_187796_0_0_6"/>